<sequence length="353" mass="38837">MADVTTAFNALLKGHEAPATKPFSPDTADEFLKEAYRINSLIARLHSELRNLRQAYLSTAAPRKTLLRTAASRPAPSQHVYLTDRDREEIDANAKMTLRDLNARIRALEEAEQLRQNTELALMRKRWSRGLGALGSWAVSDGARSEQAALEAAARQLGAHRESVIWFLRTRLQETARTQQHMMETRLAREMEKNRSVLAKARGPAMAMGMHGAANHSAGKPPASAAASGTGLPVPVEGERKPVMDALTDDQKQMFEKGNQDMLRHLESTLDKVRTAENSLIEIAELQNLLVSNLATQSAHIDQLVADSLETTEGIGKGNKELKKSAGRASPARYTFFAAAGLCTVLILWDLII</sequence>
<keyword evidence="7" id="KW-0175">Coiled coil</keyword>
<feature type="region of interest" description="Disordered" evidence="9">
    <location>
        <begin position="210"/>
        <end position="237"/>
    </location>
</feature>
<dbReference type="PANTHER" id="PTHR15959:SF0">
    <property type="entry name" value="SYNTAXIN-18"/>
    <property type="match status" value="1"/>
</dbReference>
<dbReference type="Proteomes" id="UP000289323">
    <property type="component" value="Unassembled WGS sequence"/>
</dbReference>
<gene>
    <name evidence="11" type="ORF">TT172_LOCUS6353</name>
</gene>
<evidence type="ECO:0000256" key="5">
    <source>
        <dbReference type="ARBA" id="ARBA00022927"/>
    </source>
</evidence>
<proteinExistence type="inferred from homology"/>
<accession>A0A446BN67</accession>
<dbReference type="Pfam" id="PF10496">
    <property type="entry name" value="Syntaxin-18_N"/>
    <property type="match status" value="1"/>
</dbReference>
<dbReference type="GO" id="GO:0015031">
    <property type="term" value="P:protein transport"/>
    <property type="evidence" value="ECO:0007669"/>
    <property type="project" value="UniProtKB-KW"/>
</dbReference>
<feature type="domain" description="SNARE-complex protein Syntaxin-18 N-terminal" evidence="10">
    <location>
        <begin position="3"/>
        <end position="90"/>
    </location>
</feature>
<evidence type="ECO:0000256" key="3">
    <source>
        <dbReference type="ARBA" id="ARBA00022448"/>
    </source>
</evidence>
<name>A0A446BN67_9PEZI</name>
<dbReference type="GO" id="GO:0006890">
    <property type="term" value="P:retrograde vesicle-mediated transport, Golgi to endoplasmic reticulum"/>
    <property type="evidence" value="ECO:0007669"/>
    <property type="project" value="TreeGrafter"/>
</dbReference>
<keyword evidence="8" id="KW-0472">Membrane</keyword>
<dbReference type="CDD" id="cd15850">
    <property type="entry name" value="SNARE_syntaxin18"/>
    <property type="match status" value="1"/>
</dbReference>
<comment type="subcellular location">
    <subcellularLocation>
        <location evidence="1">Membrane</location>
        <topology evidence="1">Single-pass type IV membrane protein</topology>
    </subcellularLocation>
</comment>
<evidence type="ECO:0000259" key="10">
    <source>
        <dbReference type="Pfam" id="PF10496"/>
    </source>
</evidence>
<dbReference type="EMBL" id="OUUZ01000011">
    <property type="protein sequence ID" value="SPQ23934.1"/>
    <property type="molecule type" value="Genomic_DNA"/>
</dbReference>
<evidence type="ECO:0000256" key="8">
    <source>
        <dbReference type="ARBA" id="ARBA00023136"/>
    </source>
</evidence>
<dbReference type="PANTHER" id="PTHR15959">
    <property type="entry name" value="SYNTAXIN-18"/>
    <property type="match status" value="1"/>
</dbReference>
<evidence type="ECO:0000256" key="4">
    <source>
        <dbReference type="ARBA" id="ARBA00022692"/>
    </source>
</evidence>
<evidence type="ECO:0000256" key="1">
    <source>
        <dbReference type="ARBA" id="ARBA00004211"/>
    </source>
</evidence>
<reference evidence="11 12" key="1">
    <citation type="submission" date="2018-04" db="EMBL/GenBank/DDBJ databases">
        <authorList>
            <person name="Huttner S."/>
            <person name="Dainat J."/>
        </authorList>
    </citation>
    <scope>NUCLEOTIDE SEQUENCE [LARGE SCALE GENOMIC DNA]</scope>
</reference>
<feature type="compositionally biased region" description="Low complexity" evidence="9">
    <location>
        <begin position="210"/>
        <end position="233"/>
    </location>
</feature>
<keyword evidence="6" id="KW-1133">Transmembrane helix</keyword>
<evidence type="ECO:0000256" key="6">
    <source>
        <dbReference type="ARBA" id="ARBA00022989"/>
    </source>
</evidence>
<comment type="similarity">
    <text evidence="2">Belongs to the syntaxin family.</text>
</comment>
<organism evidence="11 12">
    <name type="scientific">Thermothielavioides terrestris</name>
    <dbReference type="NCBI Taxonomy" id="2587410"/>
    <lineage>
        <taxon>Eukaryota</taxon>
        <taxon>Fungi</taxon>
        <taxon>Dikarya</taxon>
        <taxon>Ascomycota</taxon>
        <taxon>Pezizomycotina</taxon>
        <taxon>Sordariomycetes</taxon>
        <taxon>Sordariomycetidae</taxon>
        <taxon>Sordariales</taxon>
        <taxon>Chaetomiaceae</taxon>
        <taxon>Thermothielavioides</taxon>
    </lineage>
</organism>
<dbReference type="InterPro" id="IPR019529">
    <property type="entry name" value="Syntaxin-18_N"/>
</dbReference>
<dbReference type="AlphaFoldDB" id="A0A446BN67"/>
<keyword evidence="5" id="KW-0653">Protein transport</keyword>
<evidence type="ECO:0000313" key="11">
    <source>
        <dbReference type="EMBL" id="SPQ23934.1"/>
    </source>
</evidence>
<evidence type="ECO:0000256" key="2">
    <source>
        <dbReference type="ARBA" id="ARBA00009063"/>
    </source>
</evidence>
<keyword evidence="3" id="KW-0813">Transport</keyword>
<evidence type="ECO:0000256" key="7">
    <source>
        <dbReference type="ARBA" id="ARBA00023054"/>
    </source>
</evidence>
<dbReference type="GO" id="GO:0005783">
    <property type="term" value="C:endoplasmic reticulum"/>
    <property type="evidence" value="ECO:0007669"/>
    <property type="project" value="TreeGrafter"/>
</dbReference>
<protein>
    <submittedName>
        <fullName evidence="11">75d94bfd-b2ec-4fee-844f-4f184a9539ee</fullName>
    </submittedName>
</protein>
<evidence type="ECO:0000313" key="12">
    <source>
        <dbReference type="Proteomes" id="UP000289323"/>
    </source>
</evidence>
<dbReference type="GO" id="GO:0031201">
    <property type="term" value="C:SNARE complex"/>
    <property type="evidence" value="ECO:0007669"/>
    <property type="project" value="TreeGrafter"/>
</dbReference>
<evidence type="ECO:0000256" key="9">
    <source>
        <dbReference type="SAM" id="MobiDB-lite"/>
    </source>
</evidence>
<keyword evidence="4" id="KW-0812">Transmembrane</keyword>